<comment type="caution">
    <text evidence="2">The sequence shown here is derived from an EMBL/GenBank/DDBJ whole genome shotgun (WGS) entry which is preliminary data.</text>
</comment>
<feature type="coiled-coil region" evidence="1">
    <location>
        <begin position="119"/>
        <end position="151"/>
    </location>
</feature>
<accession>A0A3D2SHX3</accession>
<evidence type="ECO:0000313" key="3">
    <source>
        <dbReference type="Proteomes" id="UP000263596"/>
    </source>
</evidence>
<sequence>MSDNKVPPDWKKIELDYRAGIKSLRQIAGEHGIKSETSIRKRAAKYGWQRDLNQTINDVADDIVRKDTVRKQVRSKSVHSDESRTTYDDRQDFDISEEETIEENARAIAQVRIAHRKDIARSRNLFAKLIEEVEELTNKDLQQNLQQMLDQLLDEGCIEFFDAMAIQKTLSLNNRIGQLKQLTDSLKTVVALERQAYNMDNVQPIQDPLTSLLQRIANGNSSTFKPVAIDSDYENTSFPVAQTDTEHEDD</sequence>
<organism evidence="2 3">
    <name type="scientific">Acinetobacter ursingii</name>
    <dbReference type="NCBI Taxonomy" id="108980"/>
    <lineage>
        <taxon>Bacteria</taxon>
        <taxon>Pseudomonadati</taxon>
        <taxon>Pseudomonadota</taxon>
        <taxon>Gammaproteobacteria</taxon>
        <taxon>Moraxellales</taxon>
        <taxon>Moraxellaceae</taxon>
        <taxon>Acinetobacter</taxon>
    </lineage>
</organism>
<protein>
    <recommendedName>
        <fullName evidence="4">Terminase</fullName>
    </recommendedName>
</protein>
<evidence type="ECO:0000256" key="1">
    <source>
        <dbReference type="SAM" id="Coils"/>
    </source>
</evidence>
<dbReference type="Proteomes" id="UP000263596">
    <property type="component" value="Unassembled WGS sequence"/>
</dbReference>
<evidence type="ECO:0000313" key="2">
    <source>
        <dbReference type="EMBL" id="HCK29046.1"/>
    </source>
</evidence>
<dbReference type="RefSeq" id="WP_049173774.1">
    <property type="nucleotide sequence ID" value="NZ_BKFK01000002.1"/>
</dbReference>
<name>A0A3D2SHX3_9GAMM</name>
<keyword evidence="1" id="KW-0175">Coiled coil</keyword>
<gene>
    <name evidence="2" type="ORF">DHW29_01765</name>
</gene>
<dbReference type="AlphaFoldDB" id="A0A3D2SHX3"/>
<reference evidence="2 3" key="1">
    <citation type="journal article" date="2018" name="Nat. Biotechnol.">
        <title>A standardized bacterial taxonomy based on genome phylogeny substantially revises the tree of life.</title>
        <authorList>
            <person name="Parks D.H."/>
            <person name="Chuvochina M."/>
            <person name="Waite D.W."/>
            <person name="Rinke C."/>
            <person name="Skarshewski A."/>
            <person name="Chaumeil P.A."/>
            <person name="Hugenholtz P."/>
        </authorList>
    </citation>
    <scope>NUCLEOTIDE SEQUENCE [LARGE SCALE GENOMIC DNA]</scope>
    <source>
        <strain evidence="2">UBA9669</strain>
    </source>
</reference>
<dbReference type="EMBL" id="DPVE01000032">
    <property type="protein sequence ID" value="HCK29046.1"/>
    <property type="molecule type" value="Genomic_DNA"/>
</dbReference>
<evidence type="ECO:0008006" key="4">
    <source>
        <dbReference type="Google" id="ProtNLM"/>
    </source>
</evidence>
<proteinExistence type="predicted"/>